<dbReference type="EMBL" id="NBAG03000591">
    <property type="protein sequence ID" value="PNI14006.1"/>
    <property type="molecule type" value="Genomic_DNA"/>
</dbReference>
<reference evidence="1 2" key="1">
    <citation type="submission" date="2017-12" db="EMBL/GenBank/DDBJ databases">
        <title>High-resolution comparative analysis of great ape genomes.</title>
        <authorList>
            <person name="Pollen A."/>
            <person name="Hastie A."/>
            <person name="Hormozdiari F."/>
            <person name="Dougherty M."/>
            <person name="Liu R."/>
            <person name="Chaisson M."/>
            <person name="Hoppe E."/>
            <person name="Hill C."/>
            <person name="Pang A."/>
            <person name="Hillier L."/>
            <person name="Baker C."/>
            <person name="Armstrong J."/>
            <person name="Shendure J."/>
            <person name="Paten B."/>
            <person name="Wilson R."/>
            <person name="Chao H."/>
            <person name="Schneider V."/>
            <person name="Ventura M."/>
            <person name="Kronenberg Z."/>
            <person name="Murali S."/>
            <person name="Gordon D."/>
            <person name="Cantsilieris S."/>
            <person name="Munson K."/>
            <person name="Nelson B."/>
            <person name="Raja A."/>
            <person name="Underwood J."/>
            <person name="Diekhans M."/>
            <person name="Fiddes I."/>
            <person name="Haussler D."/>
            <person name="Eichler E."/>
        </authorList>
    </citation>
    <scope>NUCLEOTIDE SEQUENCE [LARGE SCALE GENOMIC DNA]</scope>
    <source>
        <strain evidence="1">Yerkes chimp pedigree #C0471</strain>
    </source>
</reference>
<comment type="caution">
    <text evidence="1">The sequence shown here is derived from an EMBL/GenBank/DDBJ whole genome shotgun (WGS) entry which is preliminary data.</text>
</comment>
<accession>A0A2J8ITZ9</accession>
<dbReference type="Proteomes" id="UP000236370">
    <property type="component" value="Unassembled WGS sequence"/>
</dbReference>
<name>A0A2J8ITZ9_PANTR</name>
<gene>
    <name evidence="1" type="ORF">CK820_G0053226</name>
</gene>
<organism evidence="1 2">
    <name type="scientific">Pan troglodytes</name>
    <name type="common">Chimpanzee</name>
    <dbReference type="NCBI Taxonomy" id="9598"/>
    <lineage>
        <taxon>Eukaryota</taxon>
        <taxon>Metazoa</taxon>
        <taxon>Chordata</taxon>
        <taxon>Craniata</taxon>
        <taxon>Vertebrata</taxon>
        <taxon>Euteleostomi</taxon>
        <taxon>Mammalia</taxon>
        <taxon>Eutheria</taxon>
        <taxon>Euarchontoglires</taxon>
        <taxon>Primates</taxon>
        <taxon>Haplorrhini</taxon>
        <taxon>Catarrhini</taxon>
        <taxon>Hominidae</taxon>
        <taxon>Pan</taxon>
    </lineage>
</organism>
<sequence length="92" mass="10517">DYLKGFLEDLAPPERSSLIQDWETSGLVYLDYIRVIEMLRHIQQVDCSGHDLEQLHIKVTSLCGRIEQIQCYSAKDRLAQSGTVHTILASWA</sequence>
<feature type="non-terminal residue" evidence="1">
    <location>
        <position position="1"/>
    </location>
</feature>
<protein>
    <submittedName>
        <fullName evidence="1">NUP98 isoform 21</fullName>
    </submittedName>
</protein>
<evidence type="ECO:0000313" key="1">
    <source>
        <dbReference type="EMBL" id="PNI14006.1"/>
    </source>
</evidence>
<proteinExistence type="predicted"/>
<dbReference type="AlphaFoldDB" id="A0A2J8ITZ9"/>
<evidence type="ECO:0000313" key="2">
    <source>
        <dbReference type="Proteomes" id="UP000236370"/>
    </source>
</evidence>